<feature type="compositionally biased region" description="Polar residues" evidence="1">
    <location>
        <begin position="83"/>
        <end position="97"/>
    </location>
</feature>
<dbReference type="AlphaFoldDB" id="A0A180GDW3"/>
<reference evidence="3 4" key="3">
    <citation type="journal article" date="2017" name="G3 (Bethesda)">
        <title>Comparative analysis highlights variable genome content of wheat rusts and divergence of the mating loci.</title>
        <authorList>
            <person name="Cuomo C.A."/>
            <person name="Bakkeren G."/>
            <person name="Khalil H.B."/>
            <person name="Panwar V."/>
            <person name="Joly D."/>
            <person name="Linning R."/>
            <person name="Sakthikumar S."/>
            <person name="Song X."/>
            <person name="Adiconis X."/>
            <person name="Fan L."/>
            <person name="Goldberg J.M."/>
            <person name="Levin J.Z."/>
            <person name="Young S."/>
            <person name="Zeng Q."/>
            <person name="Anikster Y."/>
            <person name="Bruce M."/>
            <person name="Wang M."/>
            <person name="Yin C."/>
            <person name="McCallum B."/>
            <person name="Szabo L.J."/>
            <person name="Hulbert S."/>
            <person name="Chen X."/>
            <person name="Fellers J.P."/>
        </authorList>
    </citation>
    <scope>NUCLEOTIDE SEQUENCE</scope>
    <source>
        <strain evidence="4">Isolate 1-1 / race 1 (BBBD)</strain>
        <strain evidence="3">isolate 1-1 / race 1 (BBBD)</strain>
    </source>
</reference>
<gene>
    <name evidence="2" type="ORF">PTTG_28247</name>
</gene>
<dbReference type="Proteomes" id="UP000005240">
    <property type="component" value="Unassembled WGS sequence"/>
</dbReference>
<keyword evidence="4" id="KW-1185">Reference proteome</keyword>
<dbReference type="EnsemblFungi" id="PTTG_28247-t43_1">
    <property type="protein sequence ID" value="PTTG_28247-t43_1-p1"/>
    <property type="gene ID" value="PTTG_28247"/>
</dbReference>
<accession>A0A180GDW3</accession>
<evidence type="ECO:0000313" key="2">
    <source>
        <dbReference type="EMBL" id="OAV90638.1"/>
    </source>
</evidence>
<protein>
    <submittedName>
        <fullName evidence="2 3">Uncharacterized protein</fullName>
    </submittedName>
</protein>
<dbReference type="EMBL" id="ADAS02000097">
    <property type="protein sequence ID" value="OAV90638.1"/>
    <property type="molecule type" value="Genomic_DNA"/>
</dbReference>
<dbReference type="VEuPathDB" id="FungiDB:PTTG_28247"/>
<reference evidence="2" key="1">
    <citation type="submission" date="2009-11" db="EMBL/GenBank/DDBJ databases">
        <authorList>
            <consortium name="The Broad Institute Genome Sequencing Platform"/>
            <person name="Ward D."/>
            <person name="Feldgarden M."/>
            <person name="Earl A."/>
            <person name="Young S.K."/>
            <person name="Zeng Q."/>
            <person name="Koehrsen M."/>
            <person name="Alvarado L."/>
            <person name="Berlin A."/>
            <person name="Bochicchio J."/>
            <person name="Borenstein D."/>
            <person name="Chapman S.B."/>
            <person name="Chen Z."/>
            <person name="Engels R."/>
            <person name="Freedman E."/>
            <person name="Gellesch M."/>
            <person name="Goldberg J."/>
            <person name="Griggs A."/>
            <person name="Gujja S."/>
            <person name="Heilman E."/>
            <person name="Heiman D."/>
            <person name="Hepburn T."/>
            <person name="Howarth C."/>
            <person name="Jen D."/>
            <person name="Larson L."/>
            <person name="Lewis B."/>
            <person name="Mehta T."/>
            <person name="Park D."/>
            <person name="Pearson M."/>
            <person name="Roberts A."/>
            <person name="Saif S."/>
            <person name="Shea T."/>
            <person name="Shenoy N."/>
            <person name="Sisk P."/>
            <person name="Stolte C."/>
            <person name="Sykes S."/>
            <person name="Thomson T."/>
            <person name="Walk T."/>
            <person name="White J."/>
            <person name="Yandava C."/>
            <person name="Izard J."/>
            <person name="Baranova O.V."/>
            <person name="Blanton J.M."/>
            <person name="Tanner A.C."/>
            <person name="Dewhirst F.E."/>
            <person name="Haas B."/>
            <person name="Nusbaum C."/>
            <person name="Birren B."/>
        </authorList>
    </citation>
    <scope>NUCLEOTIDE SEQUENCE [LARGE SCALE GENOMIC DNA]</scope>
    <source>
        <strain evidence="2">1-1 BBBD Race 1</strain>
    </source>
</reference>
<feature type="region of interest" description="Disordered" evidence="1">
    <location>
        <begin position="78"/>
        <end position="104"/>
    </location>
</feature>
<name>A0A180GDW3_PUCT1</name>
<organism evidence="2">
    <name type="scientific">Puccinia triticina (isolate 1-1 / race 1 (BBBD))</name>
    <name type="common">Brown leaf rust fungus</name>
    <dbReference type="NCBI Taxonomy" id="630390"/>
    <lineage>
        <taxon>Eukaryota</taxon>
        <taxon>Fungi</taxon>
        <taxon>Dikarya</taxon>
        <taxon>Basidiomycota</taxon>
        <taxon>Pucciniomycotina</taxon>
        <taxon>Pucciniomycetes</taxon>
        <taxon>Pucciniales</taxon>
        <taxon>Pucciniaceae</taxon>
        <taxon>Puccinia</taxon>
    </lineage>
</organism>
<proteinExistence type="predicted"/>
<evidence type="ECO:0000313" key="4">
    <source>
        <dbReference type="Proteomes" id="UP000005240"/>
    </source>
</evidence>
<evidence type="ECO:0000256" key="1">
    <source>
        <dbReference type="SAM" id="MobiDB-lite"/>
    </source>
</evidence>
<dbReference type="OrthoDB" id="10284310at2759"/>
<sequence>MARPSGRQKMRKRKNQTLQEDLGELAKILRLIGLCRRDWLFNFNEKVLVLEPHLPAHETSHGPTRELARLERIFEEIKLTEPPESQGTSSTKPTNTKDTGDARPYDFLVGTSPEPGRLTGDVLHEVMDKVTSEWLKSLNDLLHKILPIEQARKLFSFSVGTVEGVERLYLQQLVFRTVECLFNNGMIPPAHLNSFFKFQNTKEFAEINLHAAQEIFPRFVNLYLYPLWLLDTPPWILDTWGRS</sequence>
<evidence type="ECO:0000313" key="3">
    <source>
        <dbReference type="EnsemblFungi" id="PTTG_28247-t43_1-p1"/>
    </source>
</evidence>
<reference evidence="3" key="4">
    <citation type="submission" date="2025-05" db="UniProtKB">
        <authorList>
            <consortium name="EnsemblFungi"/>
        </authorList>
    </citation>
    <scope>IDENTIFICATION</scope>
    <source>
        <strain evidence="3">isolate 1-1 / race 1 (BBBD)</strain>
    </source>
</reference>
<reference evidence="2" key="2">
    <citation type="submission" date="2016-05" db="EMBL/GenBank/DDBJ databases">
        <title>Comparative analysis highlights variable genome content of wheat rusts and divergence of the mating loci.</title>
        <authorList>
            <person name="Cuomo C.A."/>
            <person name="Bakkeren G."/>
            <person name="Szabo L."/>
            <person name="Khalil H."/>
            <person name="Joly D."/>
            <person name="Goldberg J."/>
            <person name="Young S."/>
            <person name="Zeng Q."/>
            <person name="Fellers J."/>
        </authorList>
    </citation>
    <scope>NUCLEOTIDE SEQUENCE [LARGE SCALE GENOMIC DNA]</scope>
    <source>
        <strain evidence="2">1-1 BBBD Race 1</strain>
    </source>
</reference>